<keyword evidence="3 9" id="KW-0032">Aminotransferase</keyword>
<dbReference type="SUPFAM" id="SSF53383">
    <property type="entry name" value="PLP-dependent transferases"/>
    <property type="match status" value="1"/>
</dbReference>
<evidence type="ECO:0000256" key="2">
    <source>
        <dbReference type="ARBA" id="ARBA00007970"/>
    </source>
</evidence>
<keyword evidence="12" id="KW-1185">Reference proteome</keyword>
<comment type="similarity">
    <text evidence="9">Belongs to the class-I pyridoxal-phosphate-dependent aminotransferase family.</text>
</comment>
<dbReference type="InterPro" id="IPR050106">
    <property type="entry name" value="HistidinolP_aminotransfase"/>
</dbReference>
<dbReference type="InterPro" id="IPR004839">
    <property type="entry name" value="Aminotransferase_I/II_large"/>
</dbReference>
<feature type="domain" description="Aminotransferase class I/classII large" evidence="10">
    <location>
        <begin position="44"/>
        <end position="341"/>
    </location>
</feature>
<evidence type="ECO:0000256" key="6">
    <source>
        <dbReference type="ARBA" id="ARBA00022898"/>
    </source>
</evidence>
<keyword evidence="5 9" id="KW-0808">Transferase</keyword>
<dbReference type="InterPro" id="IPR004838">
    <property type="entry name" value="NHTrfase_class1_PyrdxlP-BS"/>
</dbReference>
<name>A0A7G7MFS4_9PSEU</name>
<dbReference type="InterPro" id="IPR015421">
    <property type="entry name" value="PyrdxlP-dep_Trfase_major"/>
</dbReference>
<evidence type="ECO:0000256" key="7">
    <source>
        <dbReference type="ARBA" id="ARBA00023102"/>
    </source>
</evidence>
<comment type="similarity">
    <text evidence="2">Belongs to the class-II pyridoxal-phosphate-dependent aminotransferase family. Histidinol-phosphate aminotransferase subfamily.</text>
</comment>
<keyword evidence="6" id="KW-0663">Pyridoxal phosphate</keyword>
<dbReference type="AlphaFoldDB" id="A0A7G7MFS4"/>
<dbReference type="KEGG" id="ppel:H6H00_26605"/>
<dbReference type="RefSeq" id="WP_185718389.1">
    <property type="nucleotide sequence ID" value="NZ_BAAAWI010000001.1"/>
</dbReference>
<dbReference type="Proteomes" id="UP000515728">
    <property type="component" value="Chromosome"/>
</dbReference>
<evidence type="ECO:0000259" key="10">
    <source>
        <dbReference type="Pfam" id="PF00155"/>
    </source>
</evidence>
<reference evidence="11 12" key="1">
    <citation type="submission" date="2020-08" db="EMBL/GenBank/DDBJ databases">
        <authorList>
            <person name="Mo P."/>
        </authorList>
    </citation>
    <scope>NUCLEOTIDE SEQUENCE [LARGE SCALE GENOMIC DNA]</scope>
    <source>
        <strain evidence="11 12">CGMCC 4.1532</strain>
    </source>
</reference>
<evidence type="ECO:0000256" key="1">
    <source>
        <dbReference type="ARBA" id="ARBA00005011"/>
    </source>
</evidence>
<evidence type="ECO:0000256" key="3">
    <source>
        <dbReference type="ARBA" id="ARBA00022576"/>
    </source>
</evidence>
<evidence type="ECO:0000256" key="4">
    <source>
        <dbReference type="ARBA" id="ARBA00022605"/>
    </source>
</evidence>
<evidence type="ECO:0000256" key="8">
    <source>
        <dbReference type="ARBA" id="ARBA00047481"/>
    </source>
</evidence>
<keyword evidence="7" id="KW-0368">Histidine biosynthesis</keyword>
<protein>
    <recommendedName>
        <fullName evidence="9">Aminotransferase</fullName>
        <ecNumber evidence="9">2.6.1.-</ecNumber>
    </recommendedName>
</protein>
<dbReference type="GO" id="GO:0030170">
    <property type="term" value="F:pyridoxal phosphate binding"/>
    <property type="evidence" value="ECO:0007669"/>
    <property type="project" value="InterPro"/>
</dbReference>
<dbReference type="CDD" id="cd00609">
    <property type="entry name" value="AAT_like"/>
    <property type="match status" value="1"/>
</dbReference>
<evidence type="ECO:0000313" key="12">
    <source>
        <dbReference type="Proteomes" id="UP000515728"/>
    </source>
</evidence>
<dbReference type="EC" id="2.6.1.-" evidence="9"/>
<dbReference type="InterPro" id="IPR015424">
    <property type="entry name" value="PyrdxlP-dep_Trfase"/>
</dbReference>
<gene>
    <name evidence="11" type="ORF">H6H00_26605</name>
</gene>
<dbReference type="NCBIfam" id="NF005915">
    <property type="entry name" value="PRK07908.1"/>
    <property type="match status" value="1"/>
</dbReference>
<evidence type="ECO:0000256" key="9">
    <source>
        <dbReference type="RuleBase" id="RU000481"/>
    </source>
</evidence>
<dbReference type="Gene3D" id="3.90.1150.10">
    <property type="entry name" value="Aspartate Aminotransferase, domain 1"/>
    <property type="match status" value="1"/>
</dbReference>
<evidence type="ECO:0000313" key="11">
    <source>
        <dbReference type="EMBL" id="QNG51635.1"/>
    </source>
</evidence>
<comment type="cofactor">
    <cofactor evidence="9">
        <name>pyridoxal 5'-phosphate</name>
        <dbReference type="ChEBI" id="CHEBI:597326"/>
    </cofactor>
</comment>
<evidence type="ECO:0000256" key="5">
    <source>
        <dbReference type="ARBA" id="ARBA00022679"/>
    </source>
</evidence>
<dbReference type="GO" id="GO:0016829">
    <property type="term" value="F:lyase activity"/>
    <property type="evidence" value="ECO:0007669"/>
    <property type="project" value="UniProtKB-KW"/>
</dbReference>
<dbReference type="PANTHER" id="PTHR43643">
    <property type="entry name" value="HISTIDINOL-PHOSPHATE AMINOTRANSFERASE 2"/>
    <property type="match status" value="1"/>
</dbReference>
<accession>A0A7G7MFS4</accession>
<dbReference type="PROSITE" id="PS00105">
    <property type="entry name" value="AA_TRANSFER_CLASS_1"/>
    <property type="match status" value="1"/>
</dbReference>
<dbReference type="GO" id="GO:0000105">
    <property type="term" value="P:L-histidine biosynthetic process"/>
    <property type="evidence" value="ECO:0007669"/>
    <property type="project" value="UniProtKB-KW"/>
</dbReference>
<dbReference type="Gene3D" id="3.40.640.10">
    <property type="entry name" value="Type I PLP-dependent aspartate aminotransferase-like (Major domain)"/>
    <property type="match status" value="1"/>
</dbReference>
<proteinExistence type="inferred from homology"/>
<dbReference type="InterPro" id="IPR015422">
    <property type="entry name" value="PyrdxlP-dep_Trfase_small"/>
</dbReference>
<dbReference type="EMBL" id="CP060131">
    <property type="protein sequence ID" value="QNG51635.1"/>
    <property type="molecule type" value="Genomic_DNA"/>
</dbReference>
<dbReference type="GO" id="GO:0004400">
    <property type="term" value="F:histidinol-phosphate transaminase activity"/>
    <property type="evidence" value="ECO:0007669"/>
    <property type="project" value="UniProtKB-EC"/>
</dbReference>
<keyword evidence="4" id="KW-0028">Amino-acid biosynthesis</keyword>
<comment type="catalytic activity">
    <reaction evidence="8">
        <text>L-histidinol phosphate + 2-oxoglutarate = 3-(imidazol-4-yl)-2-oxopropyl phosphate + L-glutamate</text>
        <dbReference type="Rhea" id="RHEA:23744"/>
        <dbReference type="ChEBI" id="CHEBI:16810"/>
        <dbReference type="ChEBI" id="CHEBI:29985"/>
        <dbReference type="ChEBI" id="CHEBI:57766"/>
        <dbReference type="ChEBI" id="CHEBI:57980"/>
        <dbReference type="EC" id="2.6.1.9"/>
    </reaction>
</comment>
<dbReference type="PANTHER" id="PTHR43643:SF6">
    <property type="entry name" value="HISTIDINOL-PHOSPHATE AMINOTRANSFERASE"/>
    <property type="match status" value="1"/>
</dbReference>
<comment type="pathway">
    <text evidence="1">Amino-acid biosynthesis; L-histidine biosynthesis; L-histidine from 5-phospho-alpha-D-ribose 1-diphosphate: step 7/9.</text>
</comment>
<dbReference type="Pfam" id="PF00155">
    <property type="entry name" value="Aminotran_1_2"/>
    <property type="match status" value="1"/>
</dbReference>
<organism evidence="11 12">
    <name type="scientific">Pseudonocardia petroleophila</name>
    <dbReference type="NCBI Taxonomy" id="37331"/>
    <lineage>
        <taxon>Bacteria</taxon>
        <taxon>Bacillati</taxon>
        <taxon>Actinomycetota</taxon>
        <taxon>Actinomycetes</taxon>
        <taxon>Pseudonocardiales</taxon>
        <taxon>Pseudonocardiaceae</taxon>
        <taxon>Pseudonocardia</taxon>
    </lineage>
</organism>
<keyword evidence="11" id="KW-0456">Lyase</keyword>
<sequence length="373" mass="38492">MDHAPQHDGLRHHGDVDAEPGLLDFAVNVQGTGPPRWLRDRIAAVLDDLGRYPSAAHDRAAREAVAARHGRRPDEVLVLAGSAEGFALLPTLRPRLAAVLHPGFTEPEAALRAAGVPVSRVLTDAADGHRLHPAAVPAGADLVVVGNPTNPTGVLHPADDVRALAAPGRVVLVDEAFADAVPGETESLAGEPGPLVFRSLTKTWALAGLRAGYALGSPELLARLARTRPPWPVSTPALEAVIACCEPAAVAQAQEAAATLALLRAEQAAALSAVDGVTVLPGRAPYLLLRLPDGHGERVRAELREAGIAVRRGDTFPGLGPDHLRVAVRPAAAVAELAAALAAALAAPLDRSMATFTQPDGVEVAMLPSGGAR</sequence>